<reference evidence="3" key="1">
    <citation type="submission" date="2018-09" db="EMBL/GenBank/DDBJ databases">
        <title>The complete genome of Acinetobacter sp. strain WCHAc010005.</title>
        <authorList>
            <person name="Hu Y."/>
            <person name="Long H."/>
            <person name="Feng Y."/>
            <person name="Zong Z."/>
        </authorList>
    </citation>
    <scope>NUCLEOTIDE SEQUENCE [LARGE SCALE GENOMIC DNA]</scope>
    <source>
        <strain evidence="3">WCHAc010005</strain>
    </source>
</reference>
<feature type="chain" id="PRO_5017799167" description="DUF2541 family protein" evidence="1">
    <location>
        <begin position="22"/>
        <end position="96"/>
    </location>
</feature>
<evidence type="ECO:0000256" key="1">
    <source>
        <dbReference type="SAM" id="SignalP"/>
    </source>
</evidence>
<dbReference type="Proteomes" id="UP000263753">
    <property type="component" value="Chromosome"/>
</dbReference>
<protein>
    <recommendedName>
        <fullName evidence="4">DUF2541 family protein</fullName>
    </recommendedName>
</protein>
<sequence length="96" mass="11092">MWGKLFLLSFITIMINTSVQAVEVNSMRINGSIISIGDSESSLLKKAGKTSIRHSVHINRNNQSCSAREYNYRIDLQEYRVYICYSKVFQIDRINL</sequence>
<keyword evidence="1" id="KW-0732">Signal</keyword>
<dbReference type="EMBL" id="CP032134">
    <property type="protein sequence ID" value="AXY56416.1"/>
    <property type="molecule type" value="Genomic_DNA"/>
</dbReference>
<proteinExistence type="predicted"/>
<feature type="signal peptide" evidence="1">
    <location>
        <begin position="1"/>
        <end position="21"/>
    </location>
</feature>
<evidence type="ECO:0000313" key="3">
    <source>
        <dbReference type="Proteomes" id="UP000263753"/>
    </source>
</evidence>
<dbReference type="AlphaFoldDB" id="A0A3B7LUK7"/>
<accession>A0A3B7LUK7</accession>
<organism evidence="2 3">
    <name type="scientific">Acinetobacter chinensis</name>
    <dbReference type="NCBI Taxonomy" id="2004650"/>
    <lineage>
        <taxon>Bacteria</taxon>
        <taxon>Pseudomonadati</taxon>
        <taxon>Pseudomonadota</taxon>
        <taxon>Gammaproteobacteria</taxon>
        <taxon>Moraxellales</taxon>
        <taxon>Moraxellaceae</taxon>
        <taxon>Acinetobacter</taxon>
    </lineage>
</organism>
<evidence type="ECO:0008006" key="4">
    <source>
        <dbReference type="Google" id="ProtNLM"/>
    </source>
</evidence>
<dbReference type="RefSeq" id="WP_087511476.1">
    <property type="nucleotide sequence ID" value="NZ_CP032134.1"/>
</dbReference>
<evidence type="ECO:0000313" key="2">
    <source>
        <dbReference type="EMBL" id="AXY56416.1"/>
    </source>
</evidence>
<gene>
    <name evidence="2" type="ORF">CDG60_07420</name>
</gene>
<dbReference type="KEGG" id="achi:CDG60_07420"/>
<name>A0A3B7LUK7_9GAMM</name>